<evidence type="ECO:0000313" key="3">
    <source>
        <dbReference type="Proteomes" id="UP000220914"/>
    </source>
</evidence>
<dbReference type="RefSeq" id="WP_097939456.1">
    <property type="nucleotide sequence ID" value="NZ_BLKS01000001.1"/>
</dbReference>
<reference evidence="1" key="3">
    <citation type="submission" date="2020-02" db="EMBL/GenBank/DDBJ databases">
        <authorList>
            <person name="Matsumoto Y."/>
            <person name="Motooka D."/>
            <person name="Nakamura S."/>
        </authorList>
    </citation>
    <scope>NUCLEOTIDE SEQUENCE</scope>
    <source>
        <strain evidence="1">JCM 6377</strain>
    </source>
</reference>
<proteinExistence type="predicted"/>
<reference evidence="2 3" key="1">
    <citation type="submission" date="2017-10" db="EMBL/GenBank/DDBJ databases">
        <title>The new phylogeny of genus Mycobacterium.</title>
        <authorList>
            <person name="Tortoli E."/>
            <person name="Trovato A."/>
            <person name="Cirillo D.M."/>
        </authorList>
    </citation>
    <scope>NUCLEOTIDE SEQUENCE [LARGE SCALE GENOMIC DNA]</scope>
    <source>
        <strain evidence="2 3">CCUG37673</strain>
    </source>
</reference>
<dbReference type="Proteomes" id="UP000465302">
    <property type="component" value="Unassembled WGS sequence"/>
</dbReference>
<dbReference type="Proteomes" id="UP000220914">
    <property type="component" value="Unassembled WGS sequence"/>
</dbReference>
<reference evidence="1 4" key="2">
    <citation type="journal article" date="2019" name="Emerg. Microbes Infect.">
        <title>Comprehensive subspecies identification of 175 nontuberculous mycobacteria species based on 7547 genomic profiles.</title>
        <authorList>
            <person name="Matsumoto Y."/>
            <person name="Kinjo T."/>
            <person name="Motooka D."/>
            <person name="Nabeya D."/>
            <person name="Jung N."/>
            <person name="Uechi K."/>
            <person name="Horii T."/>
            <person name="Iida T."/>
            <person name="Fujita J."/>
            <person name="Nakamura S."/>
        </authorList>
    </citation>
    <scope>NUCLEOTIDE SEQUENCE [LARGE SCALE GENOMIC DNA]</scope>
    <source>
        <strain evidence="1 4">JCM 6377</strain>
    </source>
</reference>
<dbReference type="AlphaFoldDB" id="A0A2A7N986"/>
<evidence type="ECO:0000313" key="2">
    <source>
        <dbReference type="EMBL" id="PEG40430.1"/>
    </source>
</evidence>
<accession>A0A2A7N986</accession>
<dbReference type="EMBL" id="PDCP01000010">
    <property type="protein sequence ID" value="PEG40430.1"/>
    <property type="molecule type" value="Genomic_DNA"/>
</dbReference>
<dbReference type="EMBL" id="BLKS01000001">
    <property type="protein sequence ID" value="GFG51857.1"/>
    <property type="molecule type" value="Genomic_DNA"/>
</dbReference>
<organism evidence="2 3">
    <name type="scientific">Mycolicibacterium agri</name>
    <name type="common">Mycobacterium agri</name>
    <dbReference type="NCBI Taxonomy" id="36811"/>
    <lineage>
        <taxon>Bacteria</taxon>
        <taxon>Bacillati</taxon>
        <taxon>Actinomycetota</taxon>
        <taxon>Actinomycetes</taxon>
        <taxon>Mycobacteriales</taxon>
        <taxon>Mycobacteriaceae</taxon>
        <taxon>Mycolicibacterium</taxon>
    </lineage>
</organism>
<name>A0A2A7N986_MYCAG</name>
<keyword evidence="3" id="KW-1185">Reference proteome</keyword>
<sequence>MKITDPYSLAIDPTAFSSTVNNPYFPLTPGTRTIYEADTPDGLQRTTTEVTRDTKKIMGVDTVVVHDTLTVNNEPFEDTLDWYAQDRDGNVWYFGEATKEFKDGTVDTSGSFEGGVNGALPGIILPGHPQIGDQYRQEYAKGVAEDTGEVLSLTGSETTPLTGPAKDLLVTKDTDLLDPTGPGENKYYARGVGLILTVQTTGPAERDQAIAVEKF</sequence>
<evidence type="ECO:0000313" key="1">
    <source>
        <dbReference type="EMBL" id="GFG51857.1"/>
    </source>
</evidence>
<dbReference type="OrthoDB" id="9151379at2"/>
<gene>
    <name evidence="2" type="ORF">CQY20_07575</name>
    <name evidence="1" type="ORF">MAGR_32980</name>
</gene>
<protein>
    <submittedName>
        <fullName evidence="2">Uncharacterized protein</fullName>
    </submittedName>
</protein>
<evidence type="ECO:0000313" key="4">
    <source>
        <dbReference type="Proteomes" id="UP000465302"/>
    </source>
</evidence>
<comment type="caution">
    <text evidence="2">The sequence shown here is derived from an EMBL/GenBank/DDBJ whole genome shotgun (WGS) entry which is preliminary data.</text>
</comment>